<comment type="caution">
    <text evidence="1">The sequence shown here is derived from an EMBL/GenBank/DDBJ whole genome shotgun (WGS) entry which is preliminary data.</text>
</comment>
<reference evidence="1 2" key="1">
    <citation type="journal article" date="2018" name="Biotechnol. Adv.">
        <title>Improved genomic resources and new bioinformatic workflow for the carcinogenic parasite Clonorchis sinensis: Biotechnological implications.</title>
        <authorList>
            <person name="Wang D."/>
            <person name="Korhonen P.K."/>
            <person name="Gasser R.B."/>
            <person name="Young N.D."/>
        </authorList>
    </citation>
    <scope>NUCLEOTIDE SEQUENCE [LARGE SCALE GENOMIC DNA]</scope>
    <source>
        <strain evidence="1">Cs-k2</strain>
    </source>
</reference>
<dbReference type="EMBL" id="NIRI02000056">
    <property type="protein sequence ID" value="KAG5444856.1"/>
    <property type="molecule type" value="Genomic_DNA"/>
</dbReference>
<keyword evidence="2" id="KW-1185">Reference proteome</keyword>
<dbReference type="Proteomes" id="UP000286415">
    <property type="component" value="Unassembled WGS sequence"/>
</dbReference>
<proteinExistence type="predicted"/>
<evidence type="ECO:0000313" key="1">
    <source>
        <dbReference type="EMBL" id="KAG5444856.1"/>
    </source>
</evidence>
<dbReference type="InParanoid" id="A0A3R7C370"/>
<evidence type="ECO:0000313" key="2">
    <source>
        <dbReference type="Proteomes" id="UP000286415"/>
    </source>
</evidence>
<name>A0A3R7C370_CLOSI</name>
<organism evidence="1 2">
    <name type="scientific">Clonorchis sinensis</name>
    <name type="common">Chinese liver fluke</name>
    <dbReference type="NCBI Taxonomy" id="79923"/>
    <lineage>
        <taxon>Eukaryota</taxon>
        <taxon>Metazoa</taxon>
        <taxon>Spiralia</taxon>
        <taxon>Lophotrochozoa</taxon>
        <taxon>Platyhelminthes</taxon>
        <taxon>Trematoda</taxon>
        <taxon>Digenea</taxon>
        <taxon>Opisthorchiida</taxon>
        <taxon>Opisthorchiata</taxon>
        <taxon>Opisthorchiidae</taxon>
        <taxon>Clonorchis</taxon>
    </lineage>
</organism>
<sequence>MPIFFVQFFCELRLCTDRELGHLFCQNQRWRSFWPKCSFICFLCCWLPVAPVDKLQSSFLDSVQKFKPQSYSAQQTYFFTKSGSVVKNRIINLQHHGQFCPCWDSSGRCSPRVFINLTFYSNPNWTPFDKYSHLQMNSFFRQNQIRVQIRVFVDTQCCTYVRQLNGCERKYLKIRWYLQLEVNIAEEYF</sequence>
<accession>A0A3R7C370</accession>
<protein>
    <submittedName>
        <fullName evidence="1">Uncharacterized protein</fullName>
    </submittedName>
</protein>
<gene>
    <name evidence="1" type="ORF">CSKR_106163</name>
</gene>
<feature type="non-terminal residue" evidence="1">
    <location>
        <position position="189"/>
    </location>
</feature>
<reference evidence="1 2" key="2">
    <citation type="journal article" date="2021" name="Genomics">
        <title>High-quality reference genome for Clonorchis sinensis.</title>
        <authorList>
            <person name="Young N.D."/>
            <person name="Stroehlein A.J."/>
            <person name="Kinkar L."/>
            <person name="Wang T."/>
            <person name="Sohn W.M."/>
            <person name="Chang B.C.H."/>
            <person name="Kaur P."/>
            <person name="Weisz D."/>
            <person name="Dudchenko O."/>
            <person name="Aiden E.L."/>
            <person name="Korhonen P.K."/>
            <person name="Gasser R.B."/>
        </authorList>
    </citation>
    <scope>NUCLEOTIDE SEQUENCE [LARGE SCALE GENOMIC DNA]</scope>
    <source>
        <strain evidence="1">Cs-k2</strain>
    </source>
</reference>
<dbReference type="AlphaFoldDB" id="A0A3R7C370"/>